<evidence type="ECO:0000256" key="6">
    <source>
        <dbReference type="ARBA" id="ARBA00022679"/>
    </source>
</evidence>
<evidence type="ECO:0000256" key="10">
    <source>
        <dbReference type="RuleBase" id="RU361207"/>
    </source>
</evidence>
<dbReference type="EMBL" id="JACXWA010000038">
    <property type="protein sequence ID" value="MBD3870177.1"/>
    <property type="molecule type" value="Genomic_DNA"/>
</dbReference>
<evidence type="ECO:0000256" key="3">
    <source>
        <dbReference type="ARBA" id="ARBA00012560"/>
    </source>
</evidence>
<dbReference type="Proteomes" id="UP000598633">
    <property type="component" value="Unassembled WGS sequence"/>
</dbReference>
<proteinExistence type="inferred from homology"/>
<evidence type="ECO:0000256" key="8">
    <source>
        <dbReference type="ARBA" id="ARBA00031423"/>
    </source>
</evidence>
<evidence type="ECO:0000256" key="2">
    <source>
        <dbReference type="ARBA" id="ARBA00005684"/>
    </source>
</evidence>
<keyword evidence="7 10" id="KW-0119">Carbohydrate metabolism</keyword>
<dbReference type="InterPro" id="IPR003385">
    <property type="entry name" value="Glyco_hydro_77"/>
</dbReference>
<keyword evidence="5 10" id="KW-0328">Glycosyltransferase</keyword>
<dbReference type="PANTHER" id="PTHR32438:SF5">
    <property type="entry name" value="4-ALPHA-GLUCANOTRANSFERASE DPE1, CHLOROPLASTIC_AMYLOPLASTIC"/>
    <property type="match status" value="1"/>
</dbReference>
<dbReference type="GO" id="GO:0004134">
    <property type="term" value="F:4-alpha-glucanotransferase activity"/>
    <property type="evidence" value="ECO:0007669"/>
    <property type="project" value="UniProtKB-EC"/>
</dbReference>
<dbReference type="AlphaFoldDB" id="A0A8J6XWL0"/>
<gene>
    <name evidence="11" type="primary">malQ</name>
    <name evidence="11" type="ORF">IFJ97_02320</name>
</gene>
<comment type="catalytic activity">
    <reaction evidence="1 10">
        <text>Transfers a segment of a (1-&gt;4)-alpha-D-glucan to a new position in an acceptor, which may be glucose or a (1-&gt;4)-alpha-D-glucan.</text>
        <dbReference type="EC" id="2.4.1.25"/>
    </reaction>
</comment>
<evidence type="ECO:0000256" key="9">
    <source>
        <dbReference type="ARBA" id="ARBA00031501"/>
    </source>
</evidence>
<dbReference type="NCBIfam" id="TIGR00217">
    <property type="entry name" value="malQ"/>
    <property type="match status" value="1"/>
</dbReference>
<dbReference type="NCBIfam" id="NF011080">
    <property type="entry name" value="PRK14508.1-3"/>
    <property type="match status" value="1"/>
</dbReference>
<organism evidence="11 12">
    <name type="scientific">Candidatus Sulfomarinibacter kjeldsenii</name>
    <dbReference type="NCBI Taxonomy" id="2885994"/>
    <lineage>
        <taxon>Bacteria</taxon>
        <taxon>Pseudomonadati</taxon>
        <taxon>Acidobacteriota</taxon>
        <taxon>Thermoanaerobaculia</taxon>
        <taxon>Thermoanaerobaculales</taxon>
        <taxon>Candidatus Sulfomarinibacteraceae</taxon>
        <taxon>Candidatus Sulfomarinibacter</taxon>
    </lineage>
</organism>
<evidence type="ECO:0000313" key="11">
    <source>
        <dbReference type="EMBL" id="MBD3870177.1"/>
    </source>
</evidence>
<dbReference type="EC" id="2.4.1.25" evidence="3 10"/>
<evidence type="ECO:0000313" key="12">
    <source>
        <dbReference type="Proteomes" id="UP000598633"/>
    </source>
</evidence>
<evidence type="ECO:0000256" key="4">
    <source>
        <dbReference type="ARBA" id="ARBA00020295"/>
    </source>
</evidence>
<evidence type="ECO:0000256" key="1">
    <source>
        <dbReference type="ARBA" id="ARBA00000439"/>
    </source>
</evidence>
<dbReference type="Gene3D" id="3.20.20.80">
    <property type="entry name" value="Glycosidases"/>
    <property type="match status" value="1"/>
</dbReference>
<dbReference type="InterPro" id="IPR017853">
    <property type="entry name" value="GH"/>
</dbReference>
<evidence type="ECO:0000256" key="5">
    <source>
        <dbReference type="ARBA" id="ARBA00022676"/>
    </source>
</evidence>
<sequence>MKPNRTAGVILHPTSLPSRFGIGDFGPTAAAYVEWLAGAGATWWQILPLHPPGPGDSPYSAISTFAGNELLISPDLLVEDGLLSDAEVAQVPELPTEWVEYDQVKPFKIGLLRRAYLQFLDSQPPKLVGQLAAFRDQHRLWLGDYALFRAIRDSFGGAPWYEWPHPLAMGEPQALIGWMQEHRQEVDFVEFCQFLFFRQWTALRDWAREMGVGIFGDVPIFVAGDSAEVWAHPELFLLDDERRPKVVAGVPPDYFSETGQLWGNPLYNWEQMEADGFSWWIARLRHTLELVDLVRLDHFRGFASYWEVPADAETAVHGRWQPGPGRPFFDAVRSALGGLPLVAEDLGEITPDVVELRKELGIPGMAILHFAFSPQPRSTFIPYALDRNMVIYTGTHDNNTTVGWYLEDASDEEKDLVQRYAGSSGQEVHWDLIRLALASVADTAIVPHQDLVGLGADCRMNVPAVGEGNWRFRITPRMLGEGIQARLWEMVEAYGREPAEPPSFST</sequence>
<dbReference type="Pfam" id="PF02446">
    <property type="entry name" value="Glyco_hydro_77"/>
    <property type="match status" value="1"/>
</dbReference>
<name>A0A8J6XWL0_9BACT</name>
<evidence type="ECO:0000256" key="7">
    <source>
        <dbReference type="ARBA" id="ARBA00023277"/>
    </source>
</evidence>
<protein>
    <recommendedName>
        <fullName evidence="4 10">4-alpha-glucanotransferase</fullName>
        <ecNumber evidence="3 10">2.4.1.25</ecNumber>
    </recommendedName>
    <alternativeName>
        <fullName evidence="8 10">Amylomaltase</fullName>
    </alternativeName>
    <alternativeName>
        <fullName evidence="9 10">Disproportionating enzyme</fullName>
    </alternativeName>
</protein>
<dbReference type="SUPFAM" id="SSF51445">
    <property type="entry name" value="(Trans)glycosidases"/>
    <property type="match status" value="1"/>
</dbReference>
<comment type="caution">
    <text evidence="11">The sequence shown here is derived from an EMBL/GenBank/DDBJ whole genome shotgun (WGS) entry which is preliminary data.</text>
</comment>
<reference evidence="11 12" key="1">
    <citation type="submission" date="2020-08" db="EMBL/GenBank/DDBJ databases">
        <title>Acidobacteriota in marine sediments use diverse sulfur dissimilation pathways.</title>
        <authorList>
            <person name="Wasmund K."/>
        </authorList>
    </citation>
    <scope>NUCLEOTIDE SEQUENCE [LARGE SCALE GENOMIC DNA]</scope>
    <source>
        <strain evidence="11">MAG AM3-A</strain>
    </source>
</reference>
<dbReference type="GO" id="GO:0005975">
    <property type="term" value="P:carbohydrate metabolic process"/>
    <property type="evidence" value="ECO:0007669"/>
    <property type="project" value="InterPro"/>
</dbReference>
<accession>A0A8J6XWL0</accession>
<comment type="similarity">
    <text evidence="2 10">Belongs to the disproportionating enzyme family.</text>
</comment>
<dbReference type="PANTHER" id="PTHR32438">
    <property type="entry name" value="4-ALPHA-GLUCANOTRANSFERASE DPE1, CHLOROPLASTIC/AMYLOPLASTIC"/>
    <property type="match status" value="1"/>
</dbReference>
<keyword evidence="6 10" id="KW-0808">Transferase</keyword>